<evidence type="ECO:0000313" key="2">
    <source>
        <dbReference type="Proteomes" id="UP001596457"/>
    </source>
</evidence>
<comment type="caution">
    <text evidence="1">The sequence shown here is derived from an EMBL/GenBank/DDBJ whole genome shotgun (WGS) entry which is preliminary data.</text>
</comment>
<name>A0ABW2SAC6_9BURK</name>
<dbReference type="Proteomes" id="UP001596457">
    <property type="component" value="Unassembled WGS sequence"/>
</dbReference>
<dbReference type="EMBL" id="JBHTBZ010000017">
    <property type="protein sequence ID" value="MFC7460466.1"/>
    <property type="molecule type" value="Genomic_DNA"/>
</dbReference>
<dbReference type="InterPro" id="IPR004195">
    <property type="entry name" value="Head_decoration_D"/>
</dbReference>
<organism evidence="1 2">
    <name type="scientific">Hydrogenophaga defluvii</name>
    <dbReference type="NCBI Taxonomy" id="249410"/>
    <lineage>
        <taxon>Bacteria</taxon>
        <taxon>Pseudomonadati</taxon>
        <taxon>Pseudomonadota</taxon>
        <taxon>Betaproteobacteria</taxon>
        <taxon>Burkholderiales</taxon>
        <taxon>Comamonadaceae</taxon>
        <taxon>Hydrogenophaga</taxon>
    </lineage>
</organism>
<keyword evidence="2" id="KW-1185">Reference proteome</keyword>
<reference evidence="2" key="1">
    <citation type="journal article" date="2019" name="Int. J. Syst. Evol. Microbiol.">
        <title>The Global Catalogue of Microorganisms (GCM) 10K type strain sequencing project: providing services to taxonomists for standard genome sequencing and annotation.</title>
        <authorList>
            <consortium name="The Broad Institute Genomics Platform"/>
            <consortium name="The Broad Institute Genome Sequencing Center for Infectious Disease"/>
            <person name="Wu L."/>
            <person name="Ma J."/>
        </authorList>
    </citation>
    <scope>NUCLEOTIDE SEQUENCE [LARGE SCALE GENOMIC DNA]</scope>
    <source>
        <strain evidence="2">CCUG 53903</strain>
    </source>
</reference>
<dbReference type="Gene3D" id="2.40.300.10">
    <property type="entry name" value="Head decoration protein D"/>
    <property type="match status" value="1"/>
</dbReference>
<protein>
    <submittedName>
        <fullName evidence="1">Head decoration protein</fullName>
    </submittedName>
</protein>
<evidence type="ECO:0000313" key="1">
    <source>
        <dbReference type="EMBL" id="MFC7460466.1"/>
    </source>
</evidence>
<accession>A0ABW2SAC6</accession>
<dbReference type="Pfam" id="PF02924">
    <property type="entry name" value="HDPD"/>
    <property type="match status" value="1"/>
</dbReference>
<gene>
    <name evidence="1" type="ORF">ACFQU0_08500</name>
</gene>
<dbReference type="RefSeq" id="WP_382199756.1">
    <property type="nucleotide sequence ID" value="NZ_JBHTBZ010000017.1"/>
</dbReference>
<sequence length="130" mass="13777">MNAQFTPLREPVNLGDLLKYEEGRLNYSREQVTVASGQNLELGAVVGRVTATGKLKRFDPVATDGTEDVAGILLGAVDATLIQRDDALLLARHAIVASNAVVWPVGITTEQKAAAIAALEARGILIRQSA</sequence>
<proteinExistence type="predicted"/>